<dbReference type="Pfam" id="PF11951">
    <property type="entry name" value="Fungal_trans_2"/>
    <property type="match status" value="1"/>
</dbReference>
<reference evidence="2" key="1">
    <citation type="journal article" date="2020" name="Stud. Mycol.">
        <title>101 Dothideomycetes genomes: a test case for predicting lifestyles and emergence of pathogens.</title>
        <authorList>
            <person name="Haridas S."/>
            <person name="Albert R."/>
            <person name="Binder M."/>
            <person name="Bloem J."/>
            <person name="Labutti K."/>
            <person name="Salamov A."/>
            <person name="Andreopoulos B."/>
            <person name="Baker S."/>
            <person name="Barry K."/>
            <person name="Bills G."/>
            <person name="Bluhm B."/>
            <person name="Cannon C."/>
            <person name="Castanera R."/>
            <person name="Culley D."/>
            <person name="Daum C."/>
            <person name="Ezra D."/>
            <person name="Gonzalez J."/>
            <person name="Henrissat B."/>
            <person name="Kuo A."/>
            <person name="Liang C."/>
            <person name="Lipzen A."/>
            <person name="Lutzoni F."/>
            <person name="Magnuson J."/>
            <person name="Mondo S."/>
            <person name="Nolan M."/>
            <person name="Ohm R."/>
            <person name="Pangilinan J."/>
            <person name="Park H.-J."/>
            <person name="Ramirez L."/>
            <person name="Alfaro M."/>
            <person name="Sun H."/>
            <person name="Tritt A."/>
            <person name="Yoshinaga Y."/>
            <person name="Zwiers L.-H."/>
            <person name="Turgeon B."/>
            <person name="Goodwin S."/>
            <person name="Spatafora J."/>
            <person name="Crous P."/>
            <person name="Grigoriev I."/>
        </authorList>
    </citation>
    <scope>NUCLEOTIDE SEQUENCE</scope>
    <source>
        <strain evidence="2">CBS 116005</strain>
    </source>
</reference>
<evidence type="ECO:0000256" key="1">
    <source>
        <dbReference type="SAM" id="MobiDB-lite"/>
    </source>
</evidence>
<feature type="region of interest" description="Disordered" evidence="1">
    <location>
        <begin position="1"/>
        <end position="155"/>
    </location>
</feature>
<dbReference type="InterPro" id="IPR021858">
    <property type="entry name" value="Fun_TF"/>
</dbReference>
<feature type="compositionally biased region" description="Basic residues" evidence="1">
    <location>
        <begin position="62"/>
        <end position="76"/>
    </location>
</feature>
<dbReference type="PANTHER" id="PTHR37540:SF5">
    <property type="entry name" value="TRANSCRIPTION FACTOR DOMAIN-CONTAINING PROTEIN"/>
    <property type="match status" value="1"/>
</dbReference>
<sequence length="361" mass="39357">MSTKRVAALSKGKSADNRAASPATSRPGMSSSSKASSPPEQAQNQIDFQFLNFSHPSDAKASRARRTVRSHVTRQQHQREHALQAARRAQSFQEPEFETEPPSLRRPHARTFPEQRPSTLELPGTTATILRAPSTSSPEASSNSPSPAASPTDSLAPGVDLAGIYPERWHPYIPRIMEDYQTNMAVDIPELDRTVTSGLLRTRFFPFTMTDAASVHAVTLMAASNYSRVRGPRSHTIDLLQLKGMAIAAINSGLSDPRRAMSDQVIIAVAMMASFEALYGDGAFFETHMTGLVRMVTLRGGLHALGLDGLLERILLWIDSNATHMLGKSVYFNKAAFPTRAGHPTPEPGRFAGLSVKNTQQ</sequence>
<dbReference type="Proteomes" id="UP000799436">
    <property type="component" value="Unassembled WGS sequence"/>
</dbReference>
<gene>
    <name evidence="2" type="ORF">EJ03DRAFT_355439</name>
</gene>
<evidence type="ECO:0000313" key="2">
    <source>
        <dbReference type="EMBL" id="KAF2764822.1"/>
    </source>
</evidence>
<dbReference type="EMBL" id="ML995909">
    <property type="protein sequence ID" value="KAF2764822.1"/>
    <property type="molecule type" value="Genomic_DNA"/>
</dbReference>
<protein>
    <recommendedName>
        <fullName evidence="4">Transcription factor domain-containing protein</fullName>
    </recommendedName>
</protein>
<evidence type="ECO:0008006" key="4">
    <source>
        <dbReference type="Google" id="ProtNLM"/>
    </source>
</evidence>
<feature type="compositionally biased region" description="Low complexity" evidence="1">
    <location>
        <begin position="25"/>
        <end position="39"/>
    </location>
</feature>
<proteinExistence type="predicted"/>
<feature type="compositionally biased region" description="Polar residues" evidence="1">
    <location>
        <begin position="40"/>
        <end position="55"/>
    </location>
</feature>
<dbReference type="AlphaFoldDB" id="A0A6G1KWX3"/>
<evidence type="ECO:0000313" key="3">
    <source>
        <dbReference type="Proteomes" id="UP000799436"/>
    </source>
</evidence>
<dbReference type="OrthoDB" id="4159781at2759"/>
<feature type="compositionally biased region" description="Low complexity" evidence="1">
    <location>
        <begin position="132"/>
        <end position="155"/>
    </location>
</feature>
<name>A0A6G1KWX3_9PEZI</name>
<organism evidence="2 3">
    <name type="scientific">Teratosphaeria nubilosa</name>
    <dbReference type="NCBI Taxonomy" id="161662"/>
    <lineage>
        <taxon>Eukaryota</taxon>
        <taxon>Fungi</taxon>
        <taxon>Dikarya</taxon>
        <taxon>Ascomycota</taxon>
        <taxon>Pezizomycotina</taxon>
        <taxon>Dothideomycetes</taxon>
        <taxon>Dothideomycetidae</taxon>
        <taxon>Mycosphaerellales</taxon>
        <taxon>Teratosphaeriaceae</taxon>
        <taxon>Teratosphaeria</taxon>
    </lineage>
</organism>
<keyword evidence="3" id="KW-1185">Reference proteome</keyword>
<dbReference type="PANTHER" id="PTHR37540">
    <property type="entry name" value="TRANSCRIPTION FACTOR (ACR-2), PUTATIVE-RELATED-RELATED"/>
    <property type="match status" value="1"/>
</dbReference>
<accession>A0A6G1KWX3</accession>